<name>A0A8G2IS99_RHILV</name>
<accession>A0A8G2IS99</accession>
<dbReference type="InterPro" id="IPR008947">
    <property type="entry name" value="PLipase_C/P1_nuclease_dom_sf"/>
</dbReference>
<feature type="domain" description="Phospholipase C/D" evidence="1">
    <location>
        <begin position="393"/>
        <end position="574"/>
    </location>
</feature>
<protein>
    <recommendedName>
        <fullName evidence="1">Phospholipase C/D domain-containing protein</fullName>
    </recommendedName>
</protein>
<evidence type="ECO:0000313" key="3">
    <source>
        <dbReference type="Proteomes" id="UP000291866"/>
    </source>
</evidence>
<dbReference type="Gene3D" id="1.10.575.10">
    <property type="entry name" value="P1 Nuclease"/>
    <property type="match status" value="1"/>
</dbReference>
<dbReference type="AlphaFoldDB" id="A0A8G2IS99"/>
<gene>
    <name evidence="2" type="ORF">E0H31_35030</name>
</gene>
<dbReference type="GO" id="GO:0016788">
    <property type="term" value="F:hydrolase activity, acting on ester bonds"/>
    <property type="evidence" value="ECO:0007669"/>
    <property type="project" value="InterPro"/>
</dbReference>
<reference evidence="2 3" key="1">
    <citation type="submission" date="2019-02" db="EMBL/GenBank/DDBJ databases">
        <title>The competitiveness to form nodules shapes the capacities of Rhizobium leguminosarum sv viciae communities to promote symbiosis with specific hosts.</title>
        <authorList>
            <person name="Boivin S."/>
            <person name="Lepetit M."/>
        </authorList>
    </citation>
    <scope>NUCLEOTIDE SEQUENCE [LARGE SCALE GENOMIC DNA]</scope>
    <source>
        <strain evidence="2 3">SPF4F3</strain>
    </source>
</reference>
<sequence>MSLRDLLDARDQYHIHLMRHPNVVATAIGYYRIRKGDSWPGEQKEIKGTGERTLANSEVRAYSWPAVLVFVEKWVPPEAFGPSSIEKMVPPTLYLPDGRTVPVCVISAPKDAVSSEDPVAVAFPINNIGSGHPVVVTVQGREHVATVACLVTDGHRVYGLTNRHVTGDDGNVVDSVLGGVRKRVGYASAKQITRLPFSDVYPGWPGRSTYVNLDVGLIDIDDLDDWTARLQDGTLAGQMVNLSSVDFPLALIGRNVRGCGAASSWMLGEISALFYRYKSRGGFEYVADFFIGPRTQEADEAEPALLTRAGDSATLWLLEPEKDVEEIDDTSDGRLFRPLAIQWGANRLYSGLDAPSQSYALATNLSLACDRLDLDFVRDWNLEQDNTWAAFGHFTIASRVARALSGGVPKLKKLMKNNASIISHPDDVLLSSEFKRMSEDAFVALADVPDFFWKHGKQGFTRYYEGPNHFADMDHPRPSDGKTLLDLCEDLDNVDPEIWNDFYNEIEDFLTHDDIDQKYRGLLPFRVWQIFDEMVRLAKEGKIAEFVCAAGVLTHYVADACQPLHISYLHDGDPRQPVTRVVHHRTGVVEDVSEPLGKGVHAAYEDKMISANRKAIIDALDAANEVKKSELIETGKAAADLTVKLMRQTFAELPPATIVASFVDAKRKGKVAADELWTQFGAKTKTAMQGGTHTLAVLWESAWQIAGAETSNPSVNALTKERAMSICADKEFLPSVSINEVGKYLQR</sequence>
<dbReference type="Pfam" id="PF00882">
    <property type="entry name" value="Zn_dep_PLPC"/>
    <property type="match status" value="1"/>
</dbReference>
<evidence type="ECO:0000259" key="1">
    <source>
        <dbReference type="Pfam" id="PF00882"/>
    </source>
</evidence>
<proteinExistence type="predicted"/>
<evidence type="ECO:0000313" key="2">
    <source>
        <dbReference type="EMBL" id="TBX85247.1"/>
    </source>
</evidence>
<dbReference type="EMBL" id="SJLU01000032">
    <property type="protein sequence ID" value="TBX85247.1"/>
    <property type="molecule type" value="Genomic_DNA"/>
</dbReference>
<dbReference type="InterPro" id="IPR029002">
    <property type="entry name" value="PLPC/GPLD1"/>
</dbReference>
<dbReference type="Proteomes" id="UP000291866">
    <property type="component" value="Unassembled WGS sequence"/>
</dbReference>
<organism evidence="2 3">
    <name type="scientific">Rhizobium leguminosarum bv. viciae</name>
    <dbReference type="NCBI Taxonomy" id="387"/>
    <lineage>
        <taxon>Bacteria</taxon>
        <taxon>Pseudomonadati</taxon>
        <taxon>Pseudomonadota</taxon>
        <taxon>Alphaproteobacteria</taxon>
        <taxon>Hyphomicrobiales</taxon>
        <taxon>Rhizobiaceae</taxon>
        <taxon>Rhizobium/Agrobacterium group</taxon>
        <taxon>Rhizobium</taxon>
    </lineage>
</organism>
<dbReference type="SUPFAM" id="SSF48537">
    <property type="entry name" value="Phospholipase C/P1 nuclease"/>
    <property type="match status" value="1"/>
</dbReference>
<comment type="caution">
    <text evidence="2">The sequence shown here is derived from an EMBL/GenBank/DDBJ whole genome shotgun (WGS) entry which is preliminary data.</text>
</comment>